<dbReference type="Pfam" id="PF00067">
    <property type="entry name" value="p450"/>
    <property type="match status" value="1"/>
</dbReference>
<dbReference type="PANTHER" id="PTHR24305">
    <property type="entry name" value="CYTOCHROME P450"/>
    <property type="match status" value="1"/>
</dbReference>
<dbReference type="AlphaFoldDB" id="A0A9W8NNI5"/>
<dbReference type="GO" id="GO:0020037">
    <property type="term" value="F:heme binding"/>
    <property type="evidence" value="ECO:0007669"/>
    <property type="project" value="InterPro"/>
</dbReference>
<dbReference type="InterPro" id="IPR001128">
    <property type="entry name" value="Cyt_P450"/>
</dbReference>
<evidence type="ECO:0000256" key="3">
    <source>
        <dbReference type="ARBA" id="ARBA00022723"/>
    </source>
</evidence>
<accession>A0A9W8NNI5</accession>
<comment type="caution">
    <text evidence="6">The sequence shown here is derived from an EMBL/GenBank/DDBJ whole genome shotgun (WGS) entry which is preliminary data.</text>
</comment>
<dbReference type="PRINTS" id="PR00385">
    <property type="entry name" value="P450"/>
</dbReference>
<comment type="similarity">
    <text evidence="1">Belongs to the cytochrome P450 family.</text>
</comment>
<feature type="transmembrane region" description="Helical" evidence="5">
    <location>
        <begin position="56"/>
        <end position="75"/>
    </location>
</feature>
<dbReference type="VEuPathDB" id="FungiDB:F4678DRAFT_443083"/>
<evidence type="ECO:0000313" key="6">
    <source>
        <dbReference type="EMBL" id="KAJ3579647.1"/>
    </source>
</evidence>
<dbReference type="InterPro" id="IPR036396">
    <property type="entry name" value="Cyt_P450_sf"/>
</dbReference>
<dbReference type="Proteomes" id="UP001148614">
    <property type="component" value="Unassembled WGS sequence"/>
</dbReference>
<evidence type="ECO:0000256" key="4">
    <source>
        <dbReference type="ARBA" id="ARBA00023004"/>
    </source>
</evidence>
<dbReference type="PRINTS" id="PR00463">
    <property type="entry name" value="EP450I"/>
</dbReference>
<keyword evidence="3" id="KW-0479">Metal-binding</keyword>
<dbReference type="InterPro" id="IPR002401">
    <property type="entry name" value="Cyt_P450_E_grp-I"/>
</dbReference>
<keyword evidence="4" id="KW-0408">Iron</keyword>
<name>A0A9W8NNI5_9PEZI</name>
<sequence>MIRSWVAASTSGITNYQKDTRALSLNVLAATGFRKTYDFRGSTEPQIDEEDGYCDALQMVLANIILLMLVPFYILRNMSKNWAEIGDAGLAFQKHMRKLLEAETTALAQGKPGSGGIMPSFGLSVEEIFGNLFVINLAGHDTTANTLAFGMLLLAAHPKVQAWLAEEVAIVTSDDAVDAWDYKKLFPHLKRYGAVLYETLRLYPPVPAMPSIASHHE</sequence>
<evidence type="ECO:0000313" key="7">
    <source>
        <dbReference type="Proteomes" id="UP001148614"/>
    </source>
</evidence>
<dbReference type="Gene3D" id="1.10.630.10">
    <property type="entry name" value="Cytochrome P450"/>
    <property type="match status" value="1"/>
</dbReference>
<evidence type="ECO:0008006" key="8">
    <source>
        <dbReference type="Google" id="ProtNLM"/>
    </source>
</evidence>
<keyword evidence="2" id="KW-0349">Heme</keyword>
<dbReference type="GO" id="GO:0016705">
    <property type="term" value="F:oxidoreductase activity, acting on paired donors, with incorporation or reduction of molecular oxygen"/>
    <property type="evidence" value="ECO:0007669"/>
    <property type="project" value="InterPro"/>
</dbReference>
<dbReference type="GO" id="GO:0004497">
    <property type="term" value="F:monooxygenase activity"/>
    <property type="evidence" value="ECO:0007669"/>
    <property type="project" value="InterPro"/>
</dbReference>
<proteinExistence type="inferred from homology"/>
<dbReference type="InterPro" id="IPR050121">
    <property type="entry name" value="Cytochrome_P450_monoxygenase"/>
</dbReference>
<keyword evidence="5" id="KW-0812">Transmembrane</keyword>
<dbReference type="GO" id="GO:0005506">
    <property type="term" value="F:iron ion binding"/>
    <property type="evidence" value="ECO:0007669"/>
    <property type="project" value="InterPro"/>
</dbReference>
<keyword evidence="5" id="KW-0472">Membrane</keyword>
<evidence type="ECO:0000256" key="2">
    <source>
        <dbReference type="ARBA" id="ARBA00022617"/>
    </source>
</evidence>
<dbReference type="SUPFAM" id="SSF48264">
    <property type="entry name" value="Cytochrome P450"/>
    <property type="match status" value="1"/>
</dbReference>
<keyword evidence="5" id="KW-1133">Transmembrane helix</keyword>
<evidence type="ECO:0000256" key="1">
    <source>
        <dbReference type="ARBA" id="ARBA00010617"/>
    </source>
</evidence>
<organism evidence="6 7">
    <name type="scientific">Xylaria arbuscula</name>
    <dbReference type="NCBI Taxonomy" id="114810"/>
    <lineage>
        <taxon>Eukaryota</taxon>
        <taxon>Fungi</taxon>
        <taxon>Dikarya</taxon>
        <taxon>Ascomycota</taxon>
        <taxon>Pezizomycotina</taxon>
        <taxon>Sordariomycetes</taxon>
        <taxon>Xylariomycetidae</taxon>
        <taxon>Xylariales</taxon>
        <taxon>Xylariaceae</taxon>
        <taxon>Xylaria</taxon>
    </lineage>
</organism>
<keyword evidence="7" id="KW-1185">Reference proteome</keyword>
<gene>
    <name evidence="6" type="ORF">NPX13_g908</name>
</gene>
<dbReference type="EMBL" id="JANPWZ010000072">
    <property type="protein sequence ID" value="KAJ3579647.1"/>
    <property type="molecule type" value="Genomic_DNA"/>
</dbReference>
<dbReference type="PANTHER" id="PTHR24305:SF166">
    <property type="entry name" value="CYTOCHROME P450 12A4, MITOCHONDRIAL-RELATED"/>
    <property type="match status" value="1"/>
</dbReference>
<reference evidence="6" key="1">
    <citation type="submission" date="2022-07" db="EMBL/GenBank/DDBJ databases">
        <title>Genome Sequence of Xylaria arbuscula.</title>
        <authorList>
            <person name="Buettner E."/>
        </authorList>
    </citation>
    <scope>NUCLEOTIDE SEQUENCE</scope>
    <source>
        <strain evidence="6">VT107</strain>
    </source>
</reference>
<protein>
    <recommendedName>
        <fullName evidence="8">Cytochrome P450</fullName>
    </recommendedName>
</protein>
<evidence type="ECO:0000256" key="5">
    <source>
        <dbReference type="SAM" id="Phobius"/>
    </source>
</evidence>